<organism evidence="4 5">
    <name type="scientific">Yinghuangia aomiensis</name>
    <dbReference type="NCBI Taxonomy" id="676205"/>
    <lineage>
        <taxon>Bacteria</taxon>
        <taxon>Bacillati</taxon>
        <taxon>Actinomycetota</taxon>
        <taxon>Actinomycetes</taxon>
        <taxon>Kitasatosporales</taxon>
        <taxon>Streptomycetaceae</taxon>
        <taxon>Yinghuangia</taxon>
    </lineage>
</organism>
<dbReference type="Pfam" id="PF00144">
    <property type="entry name" value="Beta-lactamase"/>
    <property type="match status" value="1"/>
</dbReference>
<sequence>MPLPPTPPQPVRQTSGPLAEAASDLVGSTFDGLAPPGALVAVAAHGKVAYAATGHARRSPDGAAAPHEPMGWDTRTDAGSVTKILGTTAALMTLANLGHLGVDDPAARYLPGPDPAIRLRDLLEHRAGLREWWPLYLDGPGGTEAAARAARIPRRYAVGSGRHYSDLGFILLGEVVGRIGGGLERSVAELVMTPYGLTATGYRAPVPGGPVAASSAGDWVERRMIATGTPYPVPDTIAAAADAFPGWREHDVVGEVNDGNAFHAFEGAAGHAGLFTTAADLLRFGTGLSDSLAGRGPIRPVTAAAFTAPGADPGQALGFRIWHGPWGRALGHTGFPGVAVAALPDRDAAVAMITNRLHAVPADAGNQPALTDLRPTEPMWLRVLAAAADHLDH</sequence>
<dbReference type="PANTHER" id="PTHR43283:SF11">
    <property type="entry name" value="BETA-LACTAMASE-RELATED DOMAIN-CONTAINING PROTEIN"/>
    <property type="match status" value="1"/>
</dbReference>
<dbReference type="InterPro" id="IPR012338">
    <property type="entry name" value="Beta-lactam/transpept-like"/>
</dbReference>
<reference evidence="5" key="1">
    <citation type="journal article" date="2019" name="Int. J. Syst. Evol. Microbiol.">
        <title>The Global Catalogue of Microorganisms (GCM) 10K type strain sequencing project: providing services to taxonomists for standard genome sequencing and annotation.</title>
        <authorList>
            <consortium name="The Broad Institute Genomics Platform"/>
            <consortium name="The Broad Institute Genome Sequencing Center for Infectious Disease"/>
            <person name="Wu L."/>
            <person name="Ma J."/>
        </authorList>
    </citation>
    <scope>NUCLEOTIDE SEQUENCE [LARGE SCALE GENOMIC DNA]</scope>
    <source>
        <strain evidence="5">JCM 17986</strain>
    </source>
</reference>
<feature type="compositionally biased region" description="Pro residues" evidence="2">
    <location>
        <begin position="1"/>
        <end position="10"/>
    </location>
</feature>
<feature type="domain" description="Beta-lactamase-related" evidence="3">
    <location>
        <begin position="36"/>
        <end position="366"/>
    </location>
</feature>
<evidence type="ECO:0000313" key="5">
    <source>
        <dbReference type="Proteomes" id="UP001500466"/>
    </source>
</evidence>
<keyword evidence="5" id="KW-1185">Reference proteome</keyword>
<evidence type="ECO:0000256" key="1">
    <source>
        <dbReference type="ARBA" id="ARBA00022801"/>
    </source>
</evidence>
<dbReference type="InterPro" id="IPR001466">
    <property type="entry name" value="Beta-lactam-related"/>
</dbReference>
<protein>
    <recommendedName>
        <fullName evidence="3">Beta-lactamase-related domain-containing protein</fullName>
    </recommendedName>
</protein>
<feature type="region of interest" description="Disordered" evidence="2">
    <location>
        <begin position="1"/>
        <end position="20"/>
    </location>
</feature>
<evidence type="ECO:0000313" key="4">
    <source>
        <dbReference type="EMBL" id="GAA4984821.1"/>
    </source>
</evidence>
<gene>
    <name evidence="4" type="ORF">GCM10023205_63790</name>
</gene>
<feature type="region of interest" description="Disordered" evidence="2">
    <location>
        <begin position="54"/>
        <end position="73"/>
    </location>
</feature>
<dbReference type="PANTHER" id="PTHR43283">
    <property type="entry name" value="BETA-LACTAMASE-RELATED"/>
    <property type="match status" value="1"/>
</dbReference>
<comment type="caution">
    <text evidence="4">The sequence shown here is derived from an EMBL/GenBank/DDBJ whole genome shotgun (WGS) entry which is preliminary data.</text>
</comment>
<name>A0ABP9I157_9ACTN</name>
<dbReference type="EMBL" id="BAABHS010000029">
    <property type="protein sequence ID" value="GAA4984821.1"/>
    <property type="molecule type" value="Genomic_DNA"/>
</dbReference>
<dbReference type="RefSeq" id="WP_345679232.1">
    <property type="nucleotide sequence ID" value="NZ_BAABHS010000029.1"/>
</dbReference>
<evidence type="ECO:0000256" key="2">
    <source>
        <dbReference type="SAM" id="MobiDB-lite"/>
    </source>
</evidence>
<dbReference type="Gene3D" id="3.40.710.10">
    <property type="entry name" value="DD-peptidase/beta-lactamase superfamily"/>
    <property type="match status" value="1"/>
</dbReference>
<keyword evidence="1" id="KW-0378">Hydrolase</keyword>
<dbReference type="InterPro" id="IPR050789">
    <property type="entry name" value="Diverse_Enzym_Activities"/>
</dbReference>
<accession>A0ABP9I157</accession>
<dbReference type="Proteomes" id="UP001500466">
    <property type="component" value="Unassembled WGS sequence"/>
</dbReference>
<dbReference type="SUPFAM" id="SSF56601">
    <property type="entry name" value="beta-lactamase/transpeptidase-like"/>
    <property type="match status" value="1"/>
</dbReference>
<proteinExistence type="predicted"/>
<evidence type="ECO:0000259" key="3">
    <source>
        <dbReference type="Pfam" id="PF00144"/>
    </source>
</evidence>